<keyword evidence="2" id="KW-1185">Reference proteome</keyword>
<dbReference type="Proteomes" id="UP001225356">
    <property type="component" value="Unassembled WGS sequence"/>
</dbReference>
<evidence type="ECO:0000313" key="2">
    <source>
        <dbReference type="Proteomes" id="UP001225356"/>
    </source>
</evidence>
<protein>
    <recommendedName>
        <fullName evidence="3">VCBS repeat-containing protein</fullName>
    </recommendedName>
</protein>
<dbReference type="InterPro" id="IPR028994">
    <property type="entry name" value="Integrin_alpha_N"/>
</dbReference>
<gene>
    <name evidence="1" type="ORF">J2853_001095</name>
</gene>
<evidence type="ECO:0008006" key="3">
    <source>
        <dbReference type="Google" id="ProtNLM"/>
    </source>
</evidence>
<comment type="caution">
    <text evidence="1">The sequence shown here is derived from an EMBL/GenBank/DDBJ whole genome shotgun (WGS) entry which is preliminary data.</text>
</comment>
<organism evidence="1 2">
    <name type="scientific">Streptosporangium lutulentum</name>
    <dbReference type="NCBI Taxonomy" id="1461250"/>
    <lineage>
        <taxon>Bacteria</taxon>
        <taxon>Bacillati</taxon>
        <taxon>Actinomycetota</taxon>
        <taxon>Actinomycetes</taxon>
        <taxon>Streptosporangiales</taxon>
        <taxon>Streptosporangiaceae</taxon>
        <taxon>Streptosporangium</taxon>
    </lineage>
</organism>
<dbReference type="EMBL" id="JAUSQU010000001">
    <property type="protein sequence ID" value="MDP9841884.1"/>
    <property type="molecule type" value="Genomic_DNA"/>
</dbReference>
<reference evidence="1 2" key="1">
    <citation type="submission" date="2023-07" db="EMBL/GenBank/DDBJ databases">
        <title>Sequencing the genomes of 1000 actinobacteria strains.</title>
        <authorList>
            <person name="Klenk H.-P."/>
        </authorList>
    </citation>
    <scope>NUCLEOTIDE SEQUENCE [LARGE SCALE GENOMIC DNA]</scope>
    <source>
        <strain evidence="1 2">DSM 46740</strain>
    </source>
</reference>
<proteinExistence type="predicted"/>
<accession>A0ABT9Q7H0</accession>
<dbReference type="RefSeq" id="WP_307555566.1">
    <property type="nucleotide sequence ID" value="NZ_JAUSQU010000001.1"/>
</dbReference>
<name>A0ABT9Q7H0_9ACTN</name>
<dbReference type="SUPFAM" id="SSF69318">
    <property type="entry name" value="Integrin alpha N-terminal domain"/>
    <property type="match status" value="1"/>
</dbReference>
<evidence type="ECO:0000313" key="1">
    <source>
        <dbReference type="EMBL" id="MDP9841884.1"/>
    </source>
</evidence>
<sequence>MAVSAIVAVGLEIVGVTPVSAAGRDTIVSAAQAELGKASRNKENPAGSGCNYRTGVFRSWKPVIGRGSADGVRFRNSEWCADFSKYVWTNADVRHADIDGDGHDEIISFFPDGTVHACRNRGWGDATVYHGDDQKVVAGGFAP</sequence>